<dbReference type="Proteomes" id="UP000694856">
    <property type="component" value="Chromosome 23"/>
</dbReference>
<feature type="compositionally biased region" description="Basic residues" evidence="1">
    <location>
        <begin position="161"/>
        <end position="170"/>
    </location>
</feature>
<reference evidence="3" key="1">
    <citation type="submission" date="2025-08" db="UniProtKB">
        <authorList>
            <consortium name="RefSeq"/>
        </authorList>
    </citation>
    <scope>IDENTIFICATION</scope>
    <source>
        <tissue evidence="3">Ear skin</tissue>
    </source>
</reference>
<organism evidence="2 3">
    <name type="scientific">Camelus ferus</name>
    <name type="common">Wild bactrian camel</name>
    <name type="synonym">Camelus bactrianus ferus</name>
    <dbReference type="NCBI Taxonomy" id="419612"/>
    <lineage>
        <taxon>Eukaryota</taxon>
        <taxon>Metazoa</taxon>
        <taxon>Chordata</taxon>
        <taxon>Craniata</taxon>
        <taxon>Vertebrata</taxon>
        <taxon>Euteleostomi</taxon>
        <taxon>Mammalia</taxon>
        <taxon>Eutheria</taxon>
        <taxon>Laurasiatheria</taxon>
        <taxon>Artiodactyla</taxon>
        <taxon>Tylopoda</taxon>
        <taxon>Camelidae</taxon>
        <taxon>Camelus</taxon>
    </lineage>
</organism>
<evidence type="ECO:0000313" key="2">
    <source>
        <dbReference type="Proteomes" id="UP000694856"/>
    </source>
</evidence>
<dbReference type="GeneID" id="116659232"/>
<protein>
    <submittedName>
        <fullName evidence="3">Translation initiation factor IF-2-like</fullName>
    </submittedName>
</protein>
<gene>
    <name evidence="3" type="primary">LOC116659232</name>
</gene>
<feature type="compositionally biased region" description="Gly residues" evidence="1">
    <location>
        <begin position="234"/>
        <end position="246"/>
    </location>
</feature>
<accession>A0A8B8RWM3</accession>
<dbReference type="RefSeq" id="XP_032322353.1">
    <property type="nucleotide sequence ID" value="XM_032466462.1"/>
</dbReference>
<evidence type="ECO:0000313" key="3">
    <source>
        <dbReference type="RefSeq" id="XP_032322353.1"/>
    </source>
</evidence>
<dbReference type="AlphaFoldDB" id="A0A8B8RWM3"/>
<sequence length="267" mass="29143">MCSSRSLQMDFEFFCESTAAPWSRSPARDPSPHSRHTPPLLRKSARSPGTQLPRHPRHRTHSSTSGDTCPSGIPDPESRPHRSCPPGHRLASSIRARRGLAPCDGDWRPGPGPRNPARGVRQRLRGFYRRGAFDFTVNETNRKALLGPLTPALQRGAQSQRRGRPRRRPAGTHVWLGARVPGWRRSAGARLLRRMGDGRRGRGSAVSPRAPSAERRPPREDGGRGAREGRGLRRGQGSGHCEGLGPAGRADAPEGAGQEAERLLPGQ</sequence>
<feature type="region of interest" description="Disordered" evidence="1">
    <location>
        <begin position="20"/>
        <end position="120"/>
    </location>
</feature>
<feature type="compositionally biased region" description="Basic and acidic residues" evidence="1">
    <location>
        <begin position="212"/>
        <end position="231"/>
    </location>
</feature>
<evidence type="ECO:0000256" key="1">
    <source>
        <dbReference type="SAM" id="MobiDB-lite"/>
    </source>
</evidence>
<feature type="region of interest" description="Disordered" evidence="1">
    <location>
        <begin position="193"/>
        <end position="267"/>
    </location>
</feature>
<proteinExistence type="predicted"/>
<dbReference type="KEGG" id="cfr:116659232"/>
<name>A0A8B8RWM3_CAMFR</name>
<feature type="region of interest" description="Disordered" evidence="1">
    <location>
        <begin position="149"/>
        <end position="173"/>
    </location>
</feature>
<keyword evidence="2" id="KW-1185">Reference proteome</keyword>